<gene>
    <name evidence="3" type="ORF">LTR69_008133</name>
</gene>
<feature type="transmembrane region" description="Helical" evidence="1">
    <location>
        <begin position="165"/>
        <end position="186"/>
    </location>
</feature>
<evidence type="ECO:0008006" key="5">
    <source>
        <dbReference type="Google" id="ProtNLM"/>
    </source>
</evidence>
<evidence type="ECO:0000313" key="4">
    <source>
        <dbReference type="Proteomes" id="UP001345691"/>
    </source>
</evidence>
<evidence type="ECO:0000256" key="2">
    <source>
        <dbReference type="SAM" id="SignalP"/>
    </source>
</evidence>
<feature type="chain" id="PRO_5046225360" description="WSC domain-containing protein" evidence="2">
    <location>
        <begin position="21"/>
        <end position="356"/>
    </location>
</feature>
<evidence type="ECO:0000313" key="3">
    <source>
        <dbReference type="EMBL" id="KAK5055758.1"/>
    </source>
</evidence>
<keyword evidence="2" id="KW-0732">Signal</keyword>
<dbReference type="EMBL" id="JAVRRF010000019">
    <property type="protein sequence ID" value="KAK5055758.1"/>
    <property type="molecule type" value="Genomic_DNA"/>
</dbReference>
<keyword evidence="1" id="KW-1133">Transmembrane helix</keyword>
<proteinExistence type="predicted"/>
<keyword evidence="1" id="KW-0812">Transmembrane</keyword>
<accession>A0ABR0J3W7</accession>
<reference evidence="3 4" key="1">
    <citation type="submission" date="2023-08" db="EMBL/GenBank/DDBJ databases">
        <title>Black Yeasts Isolated from many extreme environments.</title>
        <authorList>
            <person name="Coleine C."/>
            <person name="Stajich J.E."/>
            <person name="Selbmann L."/>
        </authorList>
    </citation>
    <scope>NUCLEOTIDE SEQUENCE [LARGE SCALE GENOMIC DNA]</scope>
    <source>
        <strain evidence="3 4">CCFEE 6328</strain>
    </source>
</reference>
<comment type="caution">
    <text evidence="3">The sequence shown here is derived from an EMBL/GenBank/DDBJ whole genome shotgun (WGS) entry which is preliminary data.</text>
</comment>
<keyword evidence="1" id="KW-0472">Membrane</keyword>
<evidence type="ECO:0000256" key="1">
    <source>
        <dbReference type="SAM" id="Phobius"/>
    </source>
</evidence>
<keyword evidence="4" id="KW-1185">Reference proteome</keyword>
<organism evidence="3 4">
    <name type="scientific">Exophiala sideris</name>
    <dbReference type="NCBI Taxonomy" id="1016849"/>
    <lineage>
        <taxon>Eukaryota</taxon>
        <taxon>Fungi</taxon>
        <taxon>Dikarya</taxon>
        <taxon>Ascomycota</taxon>
        <taxon>Pezizomycotina</taxon>
        <taxon>Eurotiomycetes</taxon>
        <taxon>Chaetothyriomycetidae</taxon>
        <taxon>Chaetothyriales</taxon>
        <taxon>Herpotrichiellaceae</taxon>
        <taxon>Exophiala</taxon>
    </lineage>
</organism>
<sequence>MARVSLSILSSIALYDAVTAQSIVPTSASSTFPSCAVSCAVLLQAQTQCIPPAVATTNDLTYENCFCQSSLLSALYSTPDAICTSECTAESDRTELQTWFENFCSEVGQGIDPLTTTATTPTPTATTIVTITSTRPPTITATGTGSSATSATTSNKSWISTHWKWILMLGVLVVAFALLTWGAIWLKRRHRRKVEERRAAMSGFPPSNEKGGNRAATPDLWGPHQHMQHTNGFEYSNPSIMGSGAVAAASDGHTMKLRRRNVVLDRPNPDDTLRRAKPEEGSYLQRLNLKSYLSYQTEAGIEEGEVLTAIWKAKVTVSTRDGFGKSGEHGGKTMIKHEKLRIDEMKALMPPTFCIY</sequence>
<feature type="signal peptide" evidence="2">
    <location>
        <begin position="1"/>
        <end position="20"/>
    </location>
</feature>
<protein>
    <recommendedName>
        <fullName evidence="5">WSC domain-containing protein</fullName>
    </recommendedName>
</protein>
<name>A0ABR0J3W7_9EURO</name>
<dbReference type="Proteomes" id="UP001345691">
    <property type="component" value="Unassembled WGS sequence"/>
</dbReference>